<protein>
    <submittedName>
        <fullName evidence="2">Uncharacterized protein</fullName>
    </submittedName>
</protein>
<dbReference type="Proteomes" id="UP000499080">
    <property type="component" value="Unassembled WGS sequence"/>
</dbReference>
<name>A0A4Y2R139_ARAVE</name>
<feature type="region of interest" description="Disordered" evidence="1">
    <location>
        <begin position="1"/>
        <end position="35"/>
    </location>
</feature>
<evidence type="ECO:0000256" key="1">
    <source>
        <dbReference type="SAM" id="MobiDB-lite"/>
    </source>
</evidence>
<accession>A0A4Y2R139</accession>
<sequence>MQALHLRRSERRTFLNTPGISRRRRKQQKSWKLGPRRSRWGFCRRDFSNGPTGKSPDWRDRVSVPSNVWAHPDQSIAMGIQRLKRSPDSKRKLV</sequence>
<dbReference type="EMBL" id="BGPR01015460">
    <property type="protein sequence ID" value="GBN69318.1"/>
    <property type="molecule type" value="Genomic_DNA"/>
</dbReference>
<reference evidence="2 3" key="1">
    <citation type="journal article" date="2019" name="Sci. Rep.">
        <title>Orb-weaving spider Araneus ventricosus genome elucidates the spidroin gene catalogue.</title>
        <authorList>
            <person name="Kono N."/>
            <person name="Nakamura H."/>
            <person name="Ohtoshi R."/>
            <person name="Moran D.A.P."/>
            <person name="Shinohara A."/>
            <person name="Yoshida Y."/>
            <person name="Fujiwara M."/>
            <person name="Mori M."/>
            <person name="Tomita M."/>
            <person name="Arakawa K."/>
        </authorList>
    </citation>
    <scope>NUCLEOTIDE SEQUENCE [LARGE SCALE GENOMIC DNA]</scope>
</reference>
<feature type="compositionally biased region" description="Basic residues" evidence="1">
    <location>
        <begin position="1"/>
        <end position="10"/>
    </location>
</feature>
<evidence type="ECO:0000313" key="2">
    <source>
        <dbReference type="EMBL" id="GBN69318.1"/>
    </source>
</evidence>
<organism evidence="2 3">
    <name type="scientific">Araneus ventricosus</name>
    <name type="common">Orbweaver spider</name>
    <name type="synonym">Epeira ventricosa</name>
    <dbReference type="NCBI Taxonomy" id="182803"/>
    <lineage>
        <taxon>Eukaryota</taxon>
        <taxon>Metazoa</taxon>
        <taxon>Ecdysozoa</taxon>
        <taxon>Arthropoda</taxon>
        <taxon>Chelicerata</taxon>
        <taxon>Arachnida</taxon>
        <taxon>Araneae</taxon>
        <taxon>Araneomorphae</taxon>
        <taxon>Entelegynae</taxon>
        <taxon>Araneoidea</taxon>
        <taxon>Araneidae</taxon>
        <taxon>Araneus</taxon>
    </lineage>
</organism>
<proteinExistence type="predicted"/>
<keyword evidence="3" id="KW-1185">Reference proteome</keyword>
<dbReference type="AlphaFoldDB" id="A0A4Y2R139"/>
<feature type="compositionally biased region" description="Basic residues" evidence="1">
    <location>
        <begin position="21"/>
        <end position="35"/>
    </location>
</feature>
<comment type="caution">
    <text evidence="2">The sequence shown here is derived from an EMBL/GenBank/DDBJ whole genome shotgun (WGS) entry which is preliminary data.</text>
</comment>
<evidence type="ECO:0000313" key="3">
    <source>
        <dbReference type="Proteomes" id="UP000499080"/>
    </source>
</evidence>
<gene>
    <name evidence="2" type="ORF">AVEN_175129_1</name>
</gene>